<keyword evidence="9" id="KW-0119">Carbohydrate metabolism</keyword>
<organism evidence="13 14">
    <name type="scientific">Varanus komodoensis</name>
    <name type="common">Komodo dragon</name>
    <dbReference type="NCBI Taxonomy" id="61221"/>
    <lineage>
        <taxon>Eukaryota</taxon>
        <taxon>Metazoa</taxon>
        <taxon>Chordata</taxon>
        <taxon>Craniata</taxon>
        <taxon>Vertebrata</taxon>
        <taxon>Euteleostomi</taxon>
        <taxon>Lepidosauria</taxon>
        <taxon>Squamata</taxon>
        <taxon>Bifurcata</taxon>
        <taxon>Unidentata</taxon>
        <taxon>Episquamata</taxon>
        <taxon>Toxicofera</taxon>
        <taxon>Anguimorpha</taxon>
        <taxon>Paleoanguimorpha</taxon>
        <taxon>Varanoidea</taxon>
        <taxon>Varanidae</taxon>
        <taxon>Varanus</taxon>
    </lineage>
</organism>
<dbReference type="InterPro" id="IPR004825">
    <property type="entry name" value="Insulin"/>
</dbReference>
<accession>A0A8D2J455</accession>
<dbReference type="PRINTS" id="PR00276">
    <property type="entry name" value="INSULINFAMLY"/>
</dbReference>
<keyword evidence="11" id="KW-0732">Signal</keyword>
<evidence type="ECO:0000313" key="13">
    <source>
        <dbReference type="Ensembl" id="ENSVKKP00000006466.1"/>
    </source>
</evidence>
<dbReference type="InterPro" id="IPR022352">
    <property type="entry name" value="Ins/IGF/rlx"/>
</dbReference>
<comment type="function">
    <text evidence="1">Insulin decreases blood glucose concentration. It increases cell permeability to monosaccharides, amino acids and fatty acids. It accelerates glycolysis, the pentose phosphate cycle, and glycogen synthesis in liver.</text>
</comment>
<keyword evidence="7" id="KW-0372">Hormone</keyword>
<protein>
    <recommendedName>
        <fullName evidence="12">Insulin-like domain-containing protein</fullName>
    </recommendedName>
</protein>
<dbReference type="PANTHER" id="PTHR11454:SF9">
    <property type="entry name" value="INSULIN"/>
    <property type="match status" value="1"/>
</dbReference>
<dbReference type="PANTHER" id="PTHR11454">
    <property type="entry name" value="INSULIN/INSULIN GROWTH FACTOR"/>
    <property type="match status" value="1"/>
</dbReference>
<comment type="subunit">
    <text evidence="4">Heterodimer of a B chain and an A chain linked by two disulfide bonds.</text>
</comment>
<dbReference type="CDD" id="cd04367">
    <property type="entry name" value="IlGF_insulin_like"/>
    <property type="match status" value="1"/>
</dbReference>
<evidence type="ECO:0000256" key="11">
    <source>
        <dbReference type="SAM" id="SignalP"/>
    </source>
</evidence>
<keyword evidence="14" id="KW-1185">Reference proteome</keyword>
<comment type="subcellular location">
    <subcellularLocation>
        <location evidence="2 10">Secreted</location>
    </subcellularLocation>
</comment>
<dbReference type="GO" id="GO:0005615">
    <property type="term" value="C:extracellular space"/>
    <property type="evidence" value="ECO:0007669"/>
    <property type="project" value="TreeGrafter"/>
</dbReference>
<dbReference type="SMART" id="SM00078">
    <property type="entry name" value="IlGF"/>
    <property type="match status" value="1"/>
</dbReference>
<dbReference type="InterPro" id="IPR016179">
    <property type="entry name" value="Insulin-like"/>
</dbReference>
<dbReference type="Gene3D" id="1.10.100.10">
    <property type="entry name" value="Insulin-like"/>
    <property type="match status" value="1"/>
</dbReference>
<keyword evidence="8" id="KW-1015">Disulfide bond</keyword>
<comment type="similarity">
    <text evidence="3 10">Belongs to the insulin family.</text>
</comment>
<dbReference type="SUPFAM" id="SSF56994">
    <property type="entry name" value="Insulin-like"/>
    <property type="match status" value="1"/>
</dbReference>
<dbReference type="InterPro" id="IPR022353">
    <property type="entry name" value="Insulin_CS"/>
</dbReference>
<evidence type="ECO:0000256" key="10">
    <source>
        <dbReference type="RuleBase" id="RU000406"/>
    </source>
</evidence>
<dbReference type="PROSITE" id="PS00262">
    <property type="entry name" value="INSULIN"/>
    <property type="match status" value="1"/>
</dbReference>
<dbReference type="InterPro" id="IPR036438">
    <property type="entry name" value="Insulin-like_sf"/>
</dbReference>
<evidence type="ECO:0000256" key="6">
    <source>
        <dbReference type="ARBA" id="ARBA00022526"/>
    </source>
</evidence>
<evidence type="ECO:0000256" key="7">
    <source>
        <dbReference type="ARBA" id="ARBA00022702"/>
    </source>
</evidence>
<keyword evidence="6" id="KW-0313">Glucose metabolism</keyword>
<dbReference type="GO" id="GO:0005179">
    <property type="term" value="F:hormone activity"/>
    <property type="evidence" value="ECO:0007669"/>
    <property type="project" value="UniProtKB-KW"/>
</dbReference>
<dbReference type="Ensembl" id="ENSVKKT00000006637.1">
    <property type="protein sequence ID" value="ENSVKKP00000006466.1"/>
    <property type="gene ID" value="ENSVKKG00000004685.1"/>
</dbReference>
<name>A0A8D2J455_VARKO</name>
<dbReference type="AlphaFoldDB" id="A0A8D2J455"/>
<dbReference type="Pfam" id="PF00049">
    <property type="entry name" value="Insulin"/>
    <property type="match status" value="1"/>
</dbReference>
<reference evidence="13" key="2">
    <citation type="submission" date="2025-09" db="UniProtKB">
        <authorList>
            <consortium name="Ensembl"/>
        </authorList>
    </citation>
    <scope>IDENTIFICATION</scope>
</reference>
<evidence type="ECO:0000256" key="9">
    <source>
        <dbReference type="ARBA" id="ARBA00023277"/>
    </source>
</evidence>
<evidence type="ECO:0000256" key="8">
    <source>
        <dbReference type="ARBA" id="ARBA00023157"/>
    </source>
</evidence>
<feature type="chain" id="PRO_5034420861" description="Insulin-like domain-containing protein" evidence="11">
    <location>
        <begin position="25"/>
        <end position="108"/>
    </location>
</feature>
<evidence type="ECO:0000259" key="12">
    <source>
        <dbReference type="SMART" id="SM00078"/>
    </source>
</evidence>
<evidence type="ECO:0000256" key="3">
    <source>
        <dbReference type="ARBA" id="ARBA00009034"/>
    </source>
</evidence>
<feature type="signal peptide" evidence="11">
    <location>
        <begin position="1"/>
        <end position="24"/>
    </location>
</feature>
<proteinExistence type="inferred from homology"/>
<feature type="domain" description="Insulin-like" evidence="12">
    <location>
        <begin position="29"/>
        <end position="107"/>
    </location>
</feature>
<sequence length="108" mass="11649">MALWIRSLPLLVLLAVLAPTAIYTQENYEHLCGSSLVDALVKICGEQGINKRNIEQSLVQQSESGTPGSQRLGGSATAAVPFHLAKRGIVEQCCDSICSRADLETYCK</sequence>
<evidence type="ECO:0000256" key="4">
    <source>
        <dbReference type="ARBA" id="ARBA00011207"/>
    </source>
</evidence>
<reference evidence="13" key="1">
    <citation type="submission" date="2025-08" db="UniProtKB">
        <authorList>
            <consortium name="Ensembl"/>
        </authorList>
    </citation>
    <scope>IDENTIFICATION</scope>
</reference>
<evidence type="ECO:0000256" key="1">
    <source>
        <dbReference type="ARBA" id="ARBA00002985"/>
    </source>
</evidence>
<evidence type="ECO:0000256" key="2">
    <source>
        <dbReference type="ARBA" id="ARBA00004613"/>
    </source>
</evidence>
<dbReference type="GO" id="GO:0006006">
    <property type="term" value="P:glucose metabolic process"/>
    <property type="evidence" value="ECO:0007669"/>
    <property type="project" value="UniProtKB-KW"/>
</dbReference>
<keyword evidence="5 10" id="KW-0964">Secreted</keyword>
<evidence type="ECO:0000313" key="14">
    <source>
        <dbReference type="Proteomes" id="UP000694545"/>
    </source>
</evidence>
<evidence type="ECO:0000256" key="5">
    <source>
        <dbReference type="ARBA" id="ARBA00022525"/>
    </source>
</evidence>
<dbReference type="Proteomes" id="UP000694545">
    <property type="component" value="Unplaced"/>
</dbReference>